<name>A0A4Q9MBX7_9APHY</name>
<protein>
    <submittedName>
        <fullName evidence="1">Uncharacterized protein</fullName>
    </submittedName>
</protein>
<gene>
    <name evidence="1" type="ORF">BD311DRAFT_765766</name>
</gene>
<dbReference type="EMBL" id="ML143472">
    <property type="protein sequence ID" value="TBU24780.1"/>
    <property type="molecule type" value="Genomic_DNA"/>
</dbReference>
<proteinExistence type="predicted"/>
<dbReference type="Proteomes" id="UP000292957">
    <property type="component" value="Unassembled WGS sequence"/>
</dbReference>
<dbReference type="AlphaFoldDB" id="A0A4Q9MBX7"/>
<organism evidence="1">
    <name type="scientific">Dichomitus squalens</name>
    <dbReference type="NCBI Taxonomy" id="114155"/>
    <lineage>
        <taxon>Eukaryota</taxon>
        <taxon>Fungi</taxon>
        <taxon>Dikarya</taxon>
        <taxon>Basidiomycota</taxon>
        <taxon>Agaricomycotina</taxon>
        <taxon>Agaricomycetes</taxon>
        <taxon>Polyporales</taxon>
        <taxon>Polyporaceae</taxon>
        <taxon>Dichomitus</taxon>
    </lineage>
</organism>
<evidence type="ECO:0000313" key="1">
    <source>
        <dbReference type="EMBL" id="TBU24780.1"/>
    </source>
</evidence>
<accession>A0A4Q9MBX7</accession>
<feature type="non-terminal residue" evidence="1">
    <location>
        <position position="77"/>
    </location>
</feature>
<sequence length="77" mass="8626">MEIPGGLTGSRWRMSRRAYGAEEVHDVHFLHSAKGLAHAYYTTLSYIIKPNTSLLRIMSHMSTVSLQTHVIVLVANC</sequence>
<reference evidence="1" key="1">
    <citation type="submission" date="2019-01" db="EMBL/GenBank/DDBJ databases">
        <title>Draft genome sequences of three monokaryotic isolates of the white-rot basidiomycete fungus Dichomitus squalens.</title>
        <authorList>
            <consortium name="DOE Joint Genome Institute"/>
            <person name="Lopez S.C."/>
            <person name="Andreopoulos B."/>
            <person name="Pangilinan J."/>
            <person name="Lipzen A."/>
            <person name="Riley R."/>
            <person name="Ahrendt S."/>
            <person name="Ng V."/>
            <person name="Barry K."/>
            <person name="Daum C."/>
            <person name="Grigoriev I.V."/>
            <person name="Hilden K.S."/>
            <person name="Makela M.R."/>
            <person name="de Vries R.P."/>
        </authorList>
    </citation>
    <scope>NUCLEOTIDE SEQUENCE [LARGE SCALE GENOMIC DNA]</scope>
    <source>
        <strain evidence="1">OM18370.1</strain>
    </source>
</reference>